<evidence type="ECO:0000313" key="2">
    <source>
        <dbReference type="Proteomes" id="UP000886653"/>
    </source>
</evidence>
<comment type="caution">
    <text evidence="1">The sequence shown here is derived from an EMBL/GenBank/DDBJ whole genome shotgun (WGS) entry which is preliminary data.</text>
</comment>
<protein>
    <submittedName>
        <fullName evidence="1">Uncharacterized protein</fullName>
    </submittedName>
</protein>
<sequence length="117" mass="13615">MVHWSLAMEEKLGSLLTLSNMVWMNGCPNGIQPLQLVFQGSFIFTSWETWKKSQEVLKAVHTKLCWAHTYMWMVWHSDVSSLLSRTSGYLSESLEETSNLHVAWKDSKITKYNFQNL</sequence>
<gene>
    <name evidence="1" type="ORF">CROQUDRAFT_132717</name>
</gene>
<dbReference type="OrthoDB" id="10561307at2759"/>
<organism evidence="1 2">
    <name type="scientific">Cronartium quercuum f. sp. fusiforme G11</name>
    <dbReference type="NCBI Taxonomy" id="708437"/>
    <lineage>
        <taxon>Eukaryota</taxon>
        <taxon>Fungi</taxon>
        <taxon>Dikarya</taxon>
        <taxon>Basidiomycota</taxon>
        <taxon>Pucciniomycotina</taxon>
        <taxon>Pucciniomycetes</taxon>
        <taxon>Pucciniales</taxon>
        <taxon>Coleosporiaceae</taxon>
        <taxon>Cronartium</taxon>
    </lineage>
</organism>
<proteinExistence type="predicted"/>
<reference evidence="1" key="1">
    <citation type="submission" date="2013-11" db="EMBL/GenBank/DDBJ databases">
        <title>Genome sequence of the fusiform rust pathogen reveals effectors for host alternation and coevolution with pine.</title>
        <authorList>
            <consortium name="DOE Joint Genome Institute"/>
            <person name="Smith K."/>
            <person name="Pendleton A."/>
            <person name="Kubisiak T."/>
            <person name="Anderson C."/>
            <person name="Salamov A."/>
            <person name="Aerts A."/>
            <person name="Riley R."/>
            <person name="Clum A."/>
            <person name="Lindquist E."/>
            <person name="Ence D."/>
            <person name="Campbell M."/>
            <person name="Kronenberg Z."/>
            <person name="Feau N."/>
            <person name="Dhillon B."/>
            <person name="Hamelin R."/>
            <person name="Burleigh J."/>
            <person name="Smith J."/>
            <person name="Yandell M."/>
            <person name="Nelson C."/>
            <person name="Grigoriev I."/>
            <person name="Davis J."/>
        </authorList>
    </citation>
    <scope>NUCLEOTIDE SEQUENCE</scope>
    <source>
        <strain evidence="1">G11</strain>
    </source>
</reference>
<dbReference type="AlphaFoldDB" id="A0A9P6NPC3"/>
<name>A0A9P6NPC3_9BASI</name>
<dbReference type="Proteomes" id="UP000886653">
    <property type="component" value="Unassembled WGS sequence"/>
</dbReference>
<evidence type="ECO:0000313" key="1">
    <source>
        <dbReference type="EMBL" id="KAG0147185.1"/>
    </source>
</evidence>
<accession>A0A9P6NPC3</accession>
<dbReference type="EMBL" id="MU167251">
    <property type="protein sequence ID" value="KAG0147185.1"/>
    <property type="molecule type" value="Genomic_DNA"/>
</dbReference>
<keyword evidence="2" id="KW-1185">Reference proteome</keyword>